<sequence>MHEPEPGLNSSLNLSTPHFIKISTMNFFNAHGPSPFSVPIASSLTPLTLGGTPDGNNSRPTRSDDAGFEYQHYPTNLPRTVHTYGPDGPTGTLAVVGAPPQMDQDETVRLARISLPDKGDLFIRFWASGEPNLSFFGYFFDLTDLRLRPIRPPVDFRVYQAHSTFWMHVPTFERSFQNIVGIDPLAGPEKYFVAEGTRLQIVYRDQPIAELCAPTHPRHLNALGTSVQAPTVNLQTAAQWGLSVTQE</sequence>
<proteinExistence type="predicted"/>
<accession>A0AA38P047</accession>
<reference evidence="2" key="1">
    <citation type="submission" date="2022-08" db="EMBL/GenBank/DDBJ databases">
        <authorList>
            <consortium name="DOE Joint Genome Institute"/>
            <person name="Min B."/>
            <person name="Riley R."/>
            <person name="Sierra-Patev S."/>
            <person name="Naranjo-Ortiz M."/>
            <person name="Looney B."/>
            <person name="Konkel Z."/>
            <person name="Slot J.C."/>
            <person name="Sakamoto Y."/>
            <person name="Steenwyk J.L."/>
            <person name="Rokas A."/>
            <person name="Carro J."/>
            <person name="Camarero S."/>
            <person name="Ferreira P."/>
            <person name="Molpeceres G."/>
            <person name="Ruiz-Duenas F.J."/>
            <person name="Serrano A."/>
            <person name="Henrissat B."/>
            <person name="Drula E."/>
            <person name="Hughes K.W."/>
            <person name="Mata J.L."/>
            <person name="Ishikawa N.K."/>
            <person name="Vargas-Isla R."/>
            <person name="Ushijima S."/>
            <person name="Smith C.A."/>
            <person name="Ahrendt S."/>
            <person name="Andreopoulos W."/>
            <person name="He G."/>
            <person name="Labutti K."/>
            <person name="Lipzen A."/>
            <person name="Ng V."/>
            <person name="Sandor L."/>
            <person name="Barry K."/>
            <person name="Martinez A.T."/>
            <person name="Xiao Y."/>
            <person name="Gibbons J.G."/>
            <person name="Terashima K."/>
            <person name="Hibbett D.S."/>
            <person name="Grigoriev I.V."/>
        </authorList>
    </citation>
    <scope>NUCLEOTIDE SEQUENCE</scope>
    <source>
        <strain evidence="2">TFB9207</strain>
    </source>
</reference>
<evidence type="ECO:0000313" key="2">
    <source>
        <dbReference type="EMBL" id="KAJ3833829.1"/>
    </source>
</evidence>
<keyword evidence="3" id="KW-1185">Reference proteome</keyword>
<name>A0AA38P047_9AGAR</name>
<feature type="region of interest" description="Disordered" evidence="1">
    <location>
        <begin position="47"/>
        <end position="72"/>
    </location>
</feature>
<protein>
    <submittedName>
        <fullName evidence="2">Uncharacterized protein</fullName>
    </submittedName>
</protein>
<evidence type="ECO:0000256" key="1">
    <source>
        <dbReference type="SAM" id="MobiDB-lite"/>
    </source>
</evidence>
<comment type="caution">
    <text evidence="2">The sequence shown here is derived from an EMBL/GenBank/DDBJ whole genome shotgun (WGS) entry which is preliminary data.</text>
</comment>
<gene>
    <name evidence="2" type="ORF">F5878DRAFT_632022</name>
</gene>
<dbReference type="Proteomes" id="UP001163846">
    <property type="component" value="Unassembled WGS sequence"/>
</dbReference>
<organism evidence="2 3">
    <name type="scientific">Lentinula raphanica</name>
    <dbReference type="NCBI Taxonomy" id="153919"/>
    <lineage>
        <taxon>Eukaryota</taxon>
        <taxon>Fungi</taxon>
        <taxon>Dikarya</taxon>
        <taxon>Basidiomycota</taxon>
        <taxon>Agaricomycotina</taxon>
        <taxon>Agaricomycetes</taxon>
        <taxon>Agaricomycetidae</taxon>
        <taxon>Agaricales</taxon>
        <taxon>Marasmiineae</taxon>
        <taxon>Omphalotaceae</taxon>
        <taxon>Lentinula</taxon>
    </lineage>
</organism>
<dbReference type="AlphaFoldDB" id="A0AA38P047"/>
<evidence type="ECO:0000313" key="3">
    <source>
        <dbReference type="Proteomes" id="UP001163846"/>
    </source>
</evidence>
<dbReference type="EMBL" id="MU806627">
    <property type="protein sequence ID" value="KAJ3833829.1"/>
    <property type="molecule type" value="Genomic_DNA"/>
</dbReference>